<evidence type="ECO:0000256" key="1">
    <source>
        <dbReference type="SAM" id="MobiDB-lite"/>
    </source>
</evidence>
<organism evidence="2 3">
    <name type="scientific">Nesidiocoris tenuis</name>
    <dbReference type="NCBI Taxonomy" id="355587"/>
    <lineage>
        <taxon>Eukaryota</taxon>
        <taxon>Metazoa</taxon>
        <taxon>Ecdysozoa</taxon>
        <taxon>Arthropoda</taxon>
        <taxon>Hexapoda</taxon>
        <taxon>Insecta</taxon>
        <taxon>Pterygota</taxon>
        <taxon>Neoptera</taxon>
        <taxon>Paraneoptera</taxon>
        <taxon>Hemiptera</taxon>
        <taxon>Heteroptera</taxon>
        <taxon>Panheteroptera</taxon>
        <taxon>Cimicomorpha</taxon>
        <taxon>Miridae</taxon>
        <taxon>Dicyphina</taxon>
        <taxon>Nesidiocoris</taxon>
    </lineage>
</organism>
<dbReference type="PANTHER" id="PTHR39075">
    <property type="entry name" value="FI19908P1"/>
    <property type="match status" value="1"/>
</dbReference>
<evidence type="ECO:0000313" key="3">
    <source>
        <dbReference type="Proteomes" id="UP001307889"/>
    </source>
</evidence>
<dbReference type="EMBL" id="AP028911">
    <property type="protein sequence ID" value="BES92068.1"/>
    <property type="molecule type" value="Genomic_DNA"/>
</dbReference>
<sequence length="352" mass="39043">MSNLVENDRKDPPAKAKSTCSNGHLSSENSSCELDEGPSNESWPGIYSAPGLGLYRAGGYAHPIWRQPRQSKLHPYFPVGDESSYFYPMTYGSDFIPYDPDPEGIPGSAVATPHGTISLRLNHKMRVDLTIDRAIRIINFKNNIVMAMNSTGSACALLHPNGRIHQYGNRVEIMAYDSRGNNKFAKMWYKGVSFTSESCALVYLVDSAGTRTTTDNFSDLTQDFSLQVYYSESRHGAAFISEAIEAIQAAQYWVTDDGIENWIVNNVRISQAPDGLVRVARNSNKYHLRTSAANGTATLTTPFLHCTASMGSTSHLFVRRGERRMHYDGSSFIVRNAGHSAGFDEKNQLKVF</sequence>
<gene>
    <name evidence="2" type="ORF">NTJ_04876</name>
</gene>
<dbReference type="Proteomes" id="UP001307889">
    <property type="component" value="Chromosome 3"/>
</dbReference>
<evidence type="ECO:0000313" key="2">
    <source>
        <dbReference type="EMBL" id="BES92068.1"/>
    </source>
</evidence>
<keyword evidence="3" id="KW-1185">Reference proteome</keyword>
<protein>
    <submittedName>
        <fullName evidence="2">Uncharacterized protein</fullName>
    </submittedName>
</protein>
<name>A0ABN7AIH6_9HEMI</name>
<proteinExistence type="predicted"/>
<feature type="region of interest" description="Disordered" evidence="1">
    <location>
        <begin position="1"/>
        <end position="40"/>
    </location>
</feature>
<feature type="compositionally biased region" description="Polar residues" evidence="1">
    <location>
        <begin position="18"/>
        <end position="32"/>
    </location>
</feature>
<accession>A0ABN7AIH6</accession>
<feature type="compositionally biased region" description="Basic and acidic residues" evidence="1">
    <location>
        <begin position="1"/>
        <end position="14"/>
    </location>
</feature>
<dbReference type="PANTHER" id="PTHR39075:SF1">
    <property type="entry name" value="FI19908P1"/>
    <property type="match status" value="1"/>
</dbReference>
<reference evidence="2 3" key="1">
    <citation type="submission" date="2023-09" db="EMBL/GenBank/DDBJ databases">
        <title>Nesidiocoris tenuis whole genome shotgun sequence.</title>
        <authorList>
            <person name="Shibata T."/>
            <person name="Shimoda M."/>
            <person name="Kobayashi T."/>
            <person name="Uehara T."/>
        </authorList>
    </citation>
    <scope>NUCLEOTIDE SEQUENCE [LARGE SCALE GENOMIC DNA]</scope>
    <source>
        <strain evidence="2 3">Japan</strain>
    </source>
</reference>